<reference evidence="1 2" key="1">
    <citation type="submission" date="2013-11" db="EMBL/GenBank/DDBJ databases">
        <title>Metagenomic analysis of a methanogenic consortium involved in long chain n-alkane degradation.</title>
        <authorList>
            <person name="Davidova I.A."/>
            <person name="Callaghan A.V."/>
            <person name="Wawrik B."/>
            <person name="Pruitt S."/>
            <person name="Marks C."/>
            <person name="Duncan K.E."/>
            <person name="Suflita J.M."/>
        </authorList>
    </citation>
    <scope>NUCLEOTIDE SEQUENCE [LARGE SCALE GENOMIC DNA]</scope>
    <source>
        <strain evidence="1 2">SPR</strain>
    </source>
</reference>
<accession>A0A0D2HWP0</accession>
<protein>
    <submittedName>
        <fullName evidence="1">Uncharacterized protein</fullName>
    </submittedName>
</protein>
<keyword evidence="2" id="KW-1185">Reference proteome</keyword>
<evidence type="ECO:0000313" key="1">
    <source>
        <dbReference type="EMBL" id="KIX14793.1"/>
    </source>
</evidence>
<organism evidence="1 2">
    <name type="scientific">Dethiosulfatarculus sandiegensis</name>
    <dbReference type="NCBI Taxonomy" id="1429043"/>
    <lineage>
        <taxon>Bacteria</taxon>
        <taxon>Pseudomonadati</taxon>
        <taxon>Thermodesulfobacteriota</taxon>
        <taxon>Desulfarculia</taxon>
        <taxon>Desulfarculales</taxon>
        <taxon>Desulfarculaceae</taxon>
        <taxon>Dethiosulfatarculus</taxon>
    </lineage>
</organism>
<sequence>MQGQNSIMRMGISWIQNLPENVKVLKPTIIYGIIPFFISEKLALGLTKDVLKIKRLLPFSHVKTRRIPDVIPKKANGDNFNHKF</sequence>
<proteinExistence type="predicted"/>
<name>A0A0D2HWP0_9BACT</name>
<dbReference type="InParanoid" id="A0A0D2HWP0"/>
<dbReference type="Proteomes" id="UP000032233">
    <property type="component" value="Unassembled WGS sequence"/>
</dbReference>
<evidence type="ECO:0000313" key="2">
    <source>
        <dbReference type="Proteomes" id="UP000032233"/>
    </source>
</evidence>
<dbReference type="EMBL" id="AZAC01000008">
    <property type="protein sequence ID" value="KIX14793.1"/>
    <property type="molecule type" value="Genomic_DNA"/>
</dbReference>
<comment type="caution">
    <text evidence="1">The sequence shown here is derived from an EMBL/GenBank/DDBJ whole genome shotgun (WGS) entry which is preliminary data.</text>
</comment>
<gene>
    <name evidence="1" type="ORF">X474_06520</name>
</gene>
<dbReference type="AlphaFoldDB" id="A0A0D2HWP0"/>